<dbReference type="InterPro" id="IPR046346">
    <property type="entry name" value="Aminoacid_DH-like_N_sf"/>
</dbReference>
<name>A0ABW4ZLG2_9SPHI</name>
<dbReference type="CDD" id="cd01075">
    <property type="entry name" value="NAD_bind_Leu_Phe_Val_DH"/>
    <property type="match status" value="1"/>
</dbReference>
<evidence type="ECO:0000256" key="2">
    <source>
        <dbReference type="ARBA" id="ARBA00023002"/>
    </source>
</evidence>
<reference evidence="7" key="1">
    <citation type="journal article" date="2019" name="Int. J. Syst. Evol. Microbiol.">
        <title>The Global Catalogue of Microorganisms (GCM) 10K type strain sequencing project: providing services to taxonomists for standard genome sequencing and annotation.</title>
        <authorList>
            <consortium name="The Broad Institute Genomics Platform"/>
            <consortium name="The Broad Institute Genome Sequencing Center for Infectious Disease"/>
            <person name="Wu L."/>
            <person name="Ma J."/>
        </authorList>
    </citation>
    <scope>NUCLEOTIDE SEQUENCE [LARGE SCALE GENOMIC DNA]</scope>
    <source>
        <strain evidence="7">KCTC 42217</strain>
    </source>
</reference>
<dbReference type="SUPFAM" id="SSF51735">
    <property type="entry name" value="NAD(P)-binding Rossmann-fold domains"/>
    <property type="match status" value="1"/>
</dbReference>
<dbReference type="Gene3D" id="3.40.50.720">
    <property type="entry name" value="NAD(P)-binding Rossmann-like Domain"/>
    <property type="match status" value="1"/>
</dbReference>
<evidence type="ECO:0000313" key="7">
    <source>
        <dbReference type="Proteomes" id="UP001597387"/>
    </source>
</evidence>
<dbReference type="InterPro" id="IPR006095">
    <property type="entry name" value="Glu/Leu/Phe/Val/Trp_DH"/>
</dbReference>
<comment type="caution">
    <text evidence="6">The sequence shown here is derived from an EMBL/GenBank/DDBJ whole genome shotgun (WGS) entry which is preliminary data.</text>
</comment>
<dbReference type="EMBL" id="JBHUHZ010000001">
    <property type="protein sequence ID" value="MFD2162621.1"/>
    <property type="molecule type" value="Genomic_DNA"/>
</dbReference>
<dbReference type="InterPro" id="IPR006096">
    <property type="entry name" value="Glu/Leu/Phe/Val/Trp_DH_C"/>
</dbReference>
<dbReference type="PANTHER" id="PTHR42722:SF1">
    <property type="entry name" value="VALINE DEHYDROGENASE"/>
    <property type="match status" value="1"/>
</dbReference>
<dbReference type="SUPFAM" id="SSF53223">
    <property type="entry name" value="Aminoacid dehydrogenase-like, N-terminal domain"/>
    <property type="match status" value="1"/>
</dbReference>
<feature type="domain" description="Glutamate/phenylalanine/leucine/valine/L-tryptophan dehydrogenase C-terminal" evidence="5">
    <location>
        <begin position="151"/>
        <end position="359"/>
    </location>
</feature>
<sequence>MVSKIFEAGSVFNELSKCKHQRVVFCNDEDTGLKAIIAIHNTTLGPAFGGTRMWEYKTEGEALRDVLRLSRAMTYKAAISGLNLGGGKALILGNSRTDKTEALMRRLGRFIKNLSGSFITAEDLGTNNRDMEYIRMETEHVVGGHESSNSSNSSAITARGVFMGIKACLKELYGSDSLAGRSVAVQGIGHVGENLVHLLREENARVYVSDIDEERVRQVAKKTGADAISNNNILDLEFDVYSPCALGGIINSATIAKMRCAIIAGSANNQLADEDLHGQMLLEKGILYAPDYLINAGGMINSYSEISGYSKKRTLQLAENIYDATRVVLKKSKAESIPSNKAADMIAEKRISDIKKIKASY</sequence>
<keyword evidence="7" id="KW-1185">Reference proteome</keyword>
<dbReference type="RefSeq" id="WP_255903245.1">
    <property type="nucleotide sequence ID" value="NZ_JAFMZO010000003.1"/>
</dbReference>
<dbReference type="PANTHER" id="PTHR42722">
    <property type="entry name" value="LEUCINE DEHYDROGENASE"/>
    <property type="match status" value="1"/>
</dbReference>
<dbReference type="EC" id="1.4.1.-" evidence="6"/>
<dbReference type="PRINTS" id="PR00082">
    <property type="entry name" value="GLFDHDRGNASE"/>
</dbReference>
<evidence type="ECO:0000313" key="6">
    <source>
        <dbReference type="EMBL" id="MFD2162621.1"/>
    </source>
</evidence>
<dbReference type="InterPro" id="IPR016211">
    <property type="entry name" value="Glu/Phe/Leu/Val/Trp_DH_bac/arc"/>
</dbReference>
<gene>
    <name evidence="6" type="ORF">ACFSJU_09485</name>
</gene>
<organism evidence="6 7">
    <name type="scientific">Paradesertivirga mongoliensis</name>
    <dbReference type="NCBI Taxonomy" id="2100740"/>
    <lineage>
        <taxon>Bacteria</taxon>
        <taxon>Pseudomonadati</taxon>
        <taxon>Bacteroidota</taxon>
        <taxon>Sphingobacteriia</taxon>
        <taxon>Sphingobacteriales</taxon>
        <taxon>Sphingobacteriaceae</taxon>
        <taxon>Paradesertivirga</taxon>
    </lineage>
</organism>
<keyword evidence="3" id="KW-0520">NAD</keyword>
<dbReference type="SMART" id="SM00839">
    <property type="entry name" value="ELFV_dehydrog"/>
    <property type="match status" value="1"/>
</dbReference>
<protein>
    <submittedName>
        <fullName evidence="6">Glu/Leu/Phe/Val dehydrogenase</fullName>
        <ecNumber evidence="6">1.4.1.-</ecNumber>
    </submittedName>
</protein>
<evidence type="ECO:0000256" key="4">
    <source>
        <dbReference type="RuleBase" id="RU004417"/>
    </source>
</evidence>
<accession>A0ABW4ZLG2</accession>
<evidence type="ECO:0000256" key="1">
    <source>
        <dbReference type="ARBA" id="ARBA00006382"/>
    </source>
</evidence>
<evidence type="ECO:0000259" key="5">
    <source>
        <dbReference type="SMART" id="SM00839"/>
    </source>
</evidence>
<dbReference type="Pfam" id="PF02812">
    <property type="entry name" value="ELFV_dehydrog_N"/>
    <property type="match status" value="1"/>
</dbReference>
<evidence type="ECO:0000256" key="3">
    <source>
        <dbReference type="ARBA" id="ARBA00023027"/>
    </source>
</evidence>
<dbReference type="GO" id="GO:0016491">
    <property type="term" value="F:oxidoreductase activity"/>
    <property type="evidence" value="ECO:0007669"/>
    <property type="project" value="UniProtKB-KW"/>
</dbReference>
<dbReference type="PIRSF" id="PIRSF000188">
    <property type="entry name" value="Phe_leu_dh"/>
    <property type="match status" value="1"/>
</dbReference>
<dbReference type="Proteomes" id="UP001597387">
    <property type="component" value="Unassembled WGS sequence"/>
</dbReference>
<dbReference type="InterPro" id="IPR036291">
    <property type="entry name" value="NAD(P)-bd_dom_sf"/>
</dbReference>
<dbReference type="Pfam" id="PF00208">
    <property type="entry name" value="ELFV_dehydrog"/>
    <property type="match status" value="2"/>
</dbReference>
<dbReference type="Gene3D" id="3.40.50.10860">
    <property type="entry name" value="Leucine Dehydrogenase, chain A, domain 1"/>
    <property type="match status" value="1"/>
</dbReference>
<keyword evidence="2 4" id="KW-0560">Oxidoreductase</keyword>
<comment type="similarity">
    <text evidence="1 4">Belongs to the Glu/Leu/Phe/Val dehydrogenases family.</text>
</comment>
<proteinExistence type="inferred from homology"/>
<dbReference type="InterPro" id="IPR006097">
    <property type="entry name" value="Glu/Leu/Phe/Val/Trp_DH_dimer"/>
</dbReference>